<evidence type="ECO:0000259" key="4">
    <source>
        <dbReference type="Pfam" id="PF05175"/>
    </source>
</evidence>
<proteinExistence type="predicted"/>
<comment type="caution">
    <text evidence="5">The sequence shown here is derived from an EMBL/GenBank/DDBJ whole genome shotgun (WGS) entry which is preliminary data.</text>
</comment>
<dbReference type="GO" id="GO:0032259">
    <property type="term" value="P:methylation"/>
    <property type="evidence" value="ECO:0007669"/>
    <property type="project" value="UniProtKB-KW"/>
</dbReference>
<feature type="domain" description="Methyltransferase small" evidence="4">
    <location>
        <begin position="52"/>
        <end position="154"/>
    </location>
</feature>
<evidence type="ECO:0000256" key="2">
    <source>
        <dbReference type="ARBA" id="ARBA00022679"/>
    </source>
</evidence>
<dbReference type="InterPro" id="IPR029063">
    <property type="entry name" value="SAM-dependent_MTases_sf"/>
</dbReference>
<gene>
    <name evidence="5" type="ORF">JQX14_22475</name>
</gene>
<dbReference type="InterPro" id="IPR046977">
    <property type="entry name" value="RsmC/RlmG"/>
</dbReference>
<dbReference type="GO" id="GO:0008757">
    <property type="term" value="F:S-adenosylmethionine-dependent methyltransferase activity"/>
    <property type="evidence" value="ECO:0007669"/>
    <property type="project" value="InterPro"/>
</dbReference>
<dbReference type="AlphaFoldDB" id="A0A9Q2RJR2"/>
<dbReference type="SUPFAM" id="SSF53335">
    <property type="entry name" value="S-adenosyl-L-methionine-dependent methyltransferases"/>
    <property type="match status" value="1"/>
</dbReference>
<evidence type="ECO:0000256" key="1">
    <source>
        <dbReference type="ARBA" id="ARBA00022603"/>
    </source>
</evidence>
<dbReference type="EMBL" id="JAFBWN010000033">
    <property type="protein sequence ID" value="MBM2357319.1"/>
    <property type="molecule type" value="Genomic_DNA"/>
</dbReference>
<keyword evidence="1 5" id="KW-0489">Methyltransferase</keyword>
<evidence type="ECO:0000313" key="6">
    <source>
        <dbReference type="Proteomes" id="UP000809337"/>
    </source>
</evidence>
<reference evidence="5" key="1">
    <citation type="submission" date="2021-01" db="EMBL/GenBank/DDBJ databases">
        <title>Diatom-associated Roseobacters Show Island Model of Population Structure.</title>
        <authorList>
            <person name="Qu L."/>
            <person name="Feng X."/>
            <person name="Chen Y."/>
            <person name="Li L."/>
            <person name="Wang X."/>
            <person name="Hu Z."/>
            <person name="Wang H."/>
            <person name="Luo H."/>
        </authorList>
    </citation>
    <scope>NUCLEOTIDE SEQUENCE</scope>
    <source>
        <strain evidence="5">SM26-45</strain>
    </source>
</reference>
<evidence type="ECO:0000313" key="5">
    <source>
        <dbReference type="EMBL" id="MBM2357319.1"/>
    </source>
</evidence>
<dbReference type="Pfam" id="PF05175">
    <property type="entry name" value="MTS"/>
    <property type="match status" value="1"/>
</dbReference>
<dbReference type="CDD" id="cd02440">
    <property type="entry name" value="AdoMet_MTases"/>
    <property type="match status" value="1"/>
</dbReference>
<keyword evidence="2" id="KW-0808">Transferase</keyword>
<dbReference type="InterPro" id="IPR007848">
    <property type="entry name" value="Small_mtfrase_dom"/>
</dbReference>
<keyword evidence="3" id="KW-0949">S-adenosyl-L-methionine</keyword>
<organism evidence="5 6">
    <name type="scientific">Pseudosulfitobacter pseudonitzschiae</name>
    <dbReference type="NCBI Taxonomy" id="1402135"/>
    <lineage>
        <taxon>Bacteria</taxon>
        <taxon>Pseudomonadati</taxon>
        <taxon>Pseudomonadota</taxon>
        <taxon>Alphaproteobacteria</taxon>
        <taxon>Rhodobacterales</taxon>
        <taxon>Roseobacteraceae</taxon>
        <taxon>Pseudosulfitobacter</taxon>
    </lineage>
</organism>
<dbReference type="PANTHER" id="PTHR47816:SF4">
    <property type="entry name" value="RIBOSOMAL RNA SMALL SUBUNIT METHYLTRANSFERASE C"/>
    <property type="match status" value="1"/>
</dbReference>
<sequence>MKSRRRSLVDEVLKGLGKKVDFAEDASEYLNRNRSFSAPYQISHASLFYTIHPGVFAPDLFEDTFFFMDVIPWRLSGSFLEIGCGAGLISIKAALKNYDRVLATDISQAAINNCIANVRLHSLESIVETRESDVFSNIDPREKFDQIFWNLPFIWTDKEPDDDLEATLYDLHYRGLKSFLRAAREHANPEADILLGFSDSSGQTEAVNVLADEQGFAIRTVAEKCFDDGFNLQLLKFE</sequence>
<dbReference type="RefSeq" id="WP_224557509.1">
    <property type="nucleotide sequence ID" value="NZ_CP086768.1"/>
</dbReference>
<evidence type="ECO:0000256" key="3">
    <source>
        <dbReference type="ARBA" id="ARBA00022691"/>
    </source>
</evidence>
<protein>
    <submittedName>
        <fullName evidence="5">Methyltransferase</fullName>
    </submittedName>
</protein>
<name>A0A9Q2RJR2_9RHOB</name>
<dbReference type="Gene3D" id="3.40.50.150">
    <property type="entry name" value="Vaccinia Virus protein VP39"/>
    <property type="match status" value="1"/>
</dbReference>
<accession>A0A9Q2RJR2</accession>
<dbReference type="Proteomes" id="UP000809337">
    <property type="component" value="Unassembled WGS sequence"/>
</dbReference>
<dbReference type="PANTHER" id="PTHR47816">
    <property type="entry name" value="RIBOSOMAL RNA SMALL SUBUNIT METHYLTRANSFERASE C"/>
    <property type="match status" value="1"/>
</dbReference>